<dbReference type="AlphaFoldDB" id="A0A6M8F6H4"/>
<evidence type="ECO:0000313" key="3">
    <source>
        <dbReference type="Proteomes" id="UP000501379"/>
    </source>
</evidence>
<evidence type="ECO:0000256" key="1">
    <source>
        <dbReference type="SAM" id="SignalP"/>
    </source>
</evidence>
<dbReference type="KEGG" id="pcam:HNE05_13080"/>
<organism evidence="2 3">
    <name type="scientific">Aquipseudomonas campi</name>
    <dbReference type="NCBI Taxonomy" id="2731681"/>
    <lineage>
        <taxon>Bacteria</taxon>
        <taxon>Pseudomonadati</taxon>
        <taxon>Pseudomonadota</taxon>
        <taxon>Gammaproteobacteria</taxon>
        <taxon>Pseudomonadales</taxon>
        <taxon>Pseudomonadaceae</taxon>
        <taxon>Aquipseudomonas</taxon>
    </lineage>
</organism>
<gene>
    <name evidence="2" type="ORF">HNE05_13080</name>
</gene>
<feature type="signal peptide" evidence="1">
    <location>
        <begin position="1"/>
        <end position="19"/>
    </location>
</feature>
<sequence>MRPLFTLLVALLCCNPLSAAELSSEPPYYGVLIIARDRLEAATTCDIGIYLQDRLAARIYQGQSASFNLPPGEVAIRLGYMGGLGCEPSFEQVRSTRVQVQAGAVQQYRIALDVGGLTLLQVQP</sequence>
<evidence type="ECO:0008006" key="4">
    <source>
        <dbReference type="Google" id="ProtNLM"/>
    </source>
</evidence>
<evidence type="ECO:0000313" key="2">
    <source>
        <dbReference type="EMBL" id="QKE64244.1"/>
    </source>
</evidence>
<keyword evidence="1" id="KW-0732">Signal</keyword>
<proteinExistence type="predicted"/>
<dbReference type="RefSeq" id="WP_173208986.1">
    <property type="nucleotide sequence ID" value="NZ_CP053697.2"/>
</dbReference>
<feature type="chain" id="PRO_5027092544" description="3-isopropylmalate dehydratase" evidence="1">
    <location>
        <begin position="20"/>
        <end position="124"/>
    </location>
</feature>
<protein>
    <recommendedName>
        <fullName evidence="4">3-isopropylmalate dehydratase</fullName>
    </recommendedName>
</protein>
<dbReference type="EMBL" id="CP053697">
    <property type="protein sequence ID" value="QKE64244.1"/>
    <property type="molecule type" value="Genomic_DNA"/>
</dbReference>
<accession>A0A6M8F6H4</accession>
<name>A0A6M8F6H4_9GAMM</name>
<dbReference type="Proteomes" id="UP000501379">
    <property type="component" value="Chromosome"/>
</dbReference>
<reference evidence="2" key="1">
    <citation type="submission" date="2020-07" db="EMBL/GenBank/DDBJ databases">
        <title>Nitrate ammonifying Pseudomonas campi sp. nov. isolated from German agricultural grassland.</title>
        <authorList>
            <person name="Timsy T."/>
            <person name="Ulrich A."/>
            <person name="Spanner T."/>
            <person name="Foesel B."/>
            <person name="Kolb S."/>
            <person name="Horn M.A."/>
            <person name="Behrendt U."/>
        </authorList>
    </citation>
    <scope>NUCLEOTIDE SEQUENCE</scope>
    <source>
        <strain evidence="2">S1-A32-2</strain>
    </source>
</reference>
<keyword evidence="3" id="KW-1185">Reference proteome</keyword>